<evidence type="ECO:0000256" key="1">
    <source>
        <dbReference type="SAM" id="MobiDB-lite"/>
    </source>
</evidence>
<feature type="region of interest" description="Disordered" evidence="1">
    <location>
        <begin position="175"/>
        <end position="198"/>
    </location>
</feature>
<sequence>MSTWVNYCRSGFGVQESSCFGVGMVPYGFGKEQEWRRGGFQTCIEDGVQYHCDFAWEEQMFDDIDGPGSLARLAGLLELARRSPDSLMLYTLDVVQGGSSIHHSKQTKLSLEMIDVRLRRDASGETELSFAHGSDVFKVKRPAQDAHMQLYFNCLGWADQMTYFQIHKVAYDPPLCDRNASERGNDSKKRASEEDFPDYAKILRADPELRRQVDELIKNSKQQ</sequence>
<feature type="compositionally biased region" description="Basic and acidic residues" evidence="1">
    <location>
        <begin position="179"/>
        <end position="193"/>
    </location>
</feature>
<dbReference type="Proteomes" id="UP000604046">
    <property type="component" value="Unassembled WGS sequence"/>
</dbReference>
<dbReference type="EMBL" id="CAJNDS010002372">
    <property type="protein sequence ID" value="CAE7453476.1"/>
    <property type="molecule type" value="Genomic_DNA"/>
</dbReference>
<accession>A0A812RRP4</accession>
<gene>
    <name evidence="2" type="ORF">SNAT2548_LOCUS24886</name>
</gene>
<name>A0A812RRP4_9DINO</name>
<comment type="caution">
    <text evidence="2">The sequence shown here is derived from an EMBL/GenBank/DDBJ whole genome shotgun (WGS) entry which is preliminary data.</text>
</comment>
<evidence type="ECO:0000313" key="2">
    <source>
        <dbReference type="EMBL" id="CAE7453476.1"/>
    </source>
</evidence>
<proteinExistence type="predicted"/>
<reference evidence="2" key="1">
    <citation type="submission" date="2021-02" db="EMBL/GenBank/DDBJ databases">
        <authorList>
            <person name="Dougan E. K."/>
            <person name="Rhodes N."/>
            <person name="Thang M."/>
            <person name="Chan C."/>
        </authorList>
    </citation>
    <scope>NUCLEOTIDE SEQUENCE</scope>
</reference>
<dbReference type="AlphaFoldDB" id="A0A812RRP4"/>
<protein>
    <submittedName>
        <fullName evidence="2">Uncharacterized protein</fullName>
    </submittedName>
</protein>
<keyword evidence="3" id="KW-1185">Reference proteome</keyword>
<organism evidence="2 3">
    <name type="scientific">Symbiodinium natans</name>
    <dbReference type="NCBI Taxonomy" id="878477"/>
    <lineage>
        <taxon>Eukaryota</taxon>
        <taxon>Sar</taxon>
        <taxon>Alveolata</taxon>
        <taxon>Dinophyceae</taxon>
        <taxon>Suessiales</taxon>
        <taxon>Symbiodiniaceae</taxon>
        <taxon>Symbiodinium</taxon>
    </lineage>
</organism>
<evidence type="ECO:0000313" key="3">
    <source>
        <dbReference type="Proteomes" id="UP000604046"/>
    </source>
</evidence>